<dbReference type="PANTHER" id="PTHR37812:SF1">
    <property type="entry name" value="MU-LIKE PROPHAGE FLUMU PROTEIN C"/>
    <property type="match status" value="1"/>
</dbReference>
<proteinExistence type="predicted"/>
<dbReference type="Pfam" id="PF08765">
    <property type="entry name" value="Mor"/>
    <property type="match status" value="1"/>
</dbReference>
<dbReference type="Gene3D" id="1.10.10.60">
    <property type="entry name" value="Homeodomain-like"/>
    <property type="match status" value="1"/>
</dbReference>
<organism evidence="2 3">
    <name type="scientific">Motilimonas cestriensis</name>
    <dbReference type="NCBI Taxonomy" id="2742685"/>
    <lineage>
        <taxon>Bacteria</taxon>
        <taxon>Pseudomonadati</taxon>
        <taxon>Pseudomonadota</taxon>
        <taxon>Gammaproteobacteria</taxon>
        <taxon>Alteromonadales</taxon>
        <taxon>Alteromonadales genera incertae sedis</taxon>
        <taxon>Motilimonas</taxon>
    </lineage>
</organism>
<dbReference type="SUPFAM" id="SSF46689">
    <property type="entry name" value="Homeodomain-like"/>
    <property type="match status" value="1"/>
</dbReference>
<reference evidence="2 3" key="1">
    <citation type="journal article" date="2022" name="Environ. Microbiol. Rep.">
        <title>Eco-phylogenetic analyses reveal divergent evolution of vitamin B12 metabolism in the marine bacterial family 'Psychromonadaceae'.</title>
        <authorList>
            <person name="Jin X."/>
            <person name="Yang Y."/>
            <person name="Cao H."/>
            <person name="Gao B."/>
            <person name="Zhao Z."/>
        </authorList>
    </citation>
    <scope>NUCLEOTIDE SEQUENCE [LARGE SCALE GENOMIC DNA]</scope>
    <source>
        <strain evidence="2 3">MKS20</strain>
    </source>
</reference>
<dbReference type="InterPro" id="IPR014875">
    <property type="entry name" value="Mor_transcription_activator"/>
</dbReference>
<dbReference type="RefSeq" id="WP_233051967.1">
    <property type="nucleotide sequence ID" value="NZ_JAIMJA010000005.1"/>
</dbReference>
<protein>
    <recommendedName>
        <fullName evidence="1">Mor transcription activator domain-containing protein</fullName>
    </recommendedName>
</protein>
<dbReference type="Proteomes" id="UP001201273">
    <property type="component" value="Unassembled WGS sequence"/>
</dbReference>
<evidence type="ECO:0000313" key="2">
    <source>
        <dbReference type="EMBL" id="MCE2594427.1"/>
    </source>
</evidence>
<name>A0ABS8W622_9GAMM</name>
<dbReference type="InterPro" id="IPR052411">
    <property type="entry name" value="c-mor_Regulatory_Protein"/>
</dbReference>
<comment type="caution">
    <text evidence="2">The sequence shown here is derived from an EMBL/GenBank/DDBJ whole genome shotgun (WGS) entry which is preliminary data.</text>
</comment>
<keyword evidence="3" id="KW-1185">Reference proteome</keyword>
<accession>A0ABS8W622</accession>
<gene>
    <name evidence="2" type="ORF">K6Y31_06330</name>
</gene>
<sequence length="138" mass="16350">MSEQQHSLFSDDLVEPLLARIEDVPDDDYKSSWPEYLADLVDVFESRLTRLSISQPRKIAKALIAEQAHYLGGRFRYLPKGDKLLSALRNIDIFNDWYHGKSIKLIAQDHRELTEPQIYRIIQEQRKLHQKRSQRELF</sequence>
<dbReference type="PANTHER" id="PTHR37812">
    <property type="entry name" value="MU-LIKE PROPHAGE FLUMU PROTEIN C"/>
    <property type="match status" value="1"/>
</dbReference>
<dbReference type="InterPro" id="IPR009057">
    <property type="entry name" value="Homeodomain-like_sf"/>
</dbReference>
<evidence type="ECO:0000313" key="3">
    <source>
        <dbReference type="Proteomes" id="UP001201273"/>
    </source>
</evidence>
<feature type="domain" description="Mor transcription activator" evidence="1">
    <location>
        <begin position="32"/>
        <end position="137"/>
    </location>
</feature>
<dbReference type="EMBL" id="JAIMJA010000005">
    <property type="protein sequence ID" value="MCE2594427.1"/>
    <property type="molecule type" value="Genomic_DNA"/>
</dbReference>
<evidence type="ECO:0000259" key="1">
    <source>
        <dbReference type="Pfam" id="PF08765"/>
    </source>
</evidence>